<proteinExistence type="predicted"/>
<accession>A0A1Z1WM30</accession>
<evidence type="ECO:0000313" key="2">
    <source>
        <dbReference type="Proteomes" id="UP000195880"/>
    </source>
</evidence>
<dbReference type="InterPro" id="IPR016181">
    <property type="entry name" value="Acyl_CoA_acyltransferase"/>
</dbReference>
<keyword evidence="2" id="KW-1185">Reference proteome</keyword>
<dbReference type="SUPFAM" id="SSF55729">
    <property type="entry name" value="Acyl-CoA N-acyltransferases (Nat)"/>
    <property type="match status" value="1"/>
</dbReference>
<dbReference type="KEGG" id="salf:SMD44_06921"/>
<gene>
    <name evidence="1" type="ORF">SMD44_06921</name>
</gene>
<dbReference type="AlphaFoldDB" id="A0A1Z1WM30"/>
<protein>
    <recommendedName>
        <fullName evidence="3">N-acetyltransferase domain-containing protein</fullName>
    </recommendedName>
</protein>
<organism evidence="1 2">
    <name type="scientific">Streptomyces alboflavus</name>
    <dbReference type="NCBI Taxonomy" id="67267"/>
    <lineage>
        <taxon>Bacteria</taxon>
        <taxon>Bacillati</taxon>
        <taxon>Actinomycetota</taxon>
        <taxon>Actinomycetes</taxon>
        <taxon>Kitasatosporales</taxon>
        <taxon>Streptomycetaceae</taxon>
        <taxon>Streptomyces</taxon>
    </lineage>
</organism>
<name>A0A1Z1WM30_9ACTN</name>
<dbReference type="Proteomes" id="UP000195880">
    <property type="component" value="Chromosome"/>
</dbReference>
<dbReference type="EMBL" id="CP021748">
    <property type="protein sequence ID" value="ARX87440.1"/>
    <property type="molecule type" value="Genomic_DNA"/>
</dbReference>
<evidence type="ECO:0000313" key="1">
    <source>
        <dbReference type="EMBL" id="ARX87440.1"/>
    </source>
</evidence>
<dbReference type="Gene3D" id="3.40.630.30">
    <property type="match status" value="1"/>
</dbReference>
<reference evidence="1 2" key="1">
    <citation type="submission" date="2017-05" db="EMBL/GenBank/DDBJ databases">
        <title>Streptomyces alboflavus Genome sequencing and assembly.</title>
        <authorList>
            <person name="Wang Y."/>
            <person name="Du B."/>
            <person name="Ding Y."/>
            <person name="Liu H."/>
            <person name="Hou Q."/>
            <person name="Liu K."/>
            <person name="Wang C."/>
            <person name="Yao L."/>
        </authorList>
    </citation>
    <scope>NUCLEOTIDE SEQUENCE [LARGE SCALE GENOMIC DNA]</scope>
    <source>
        <strain evidence="1 2">MDJK44</strain>
    </source>
</reference>
<evidence type="ECO:0008006" key="3">
    <source>
        <dbReference type="Google" id="ProtNLM"/>
    </source>
</evidence>
<sequence>MHTPQHPHEPDSSQPSAMDAVRLRQLNRWQAEDLREDLADLYVESSTTPSGEEFRGRQEFLRRLAHDVQRPGFDMLVAEAEALAGCAYGVPVARDGSWWQGFEGPMPQNLEQLTASGHVFAITETLIHPHKDARGLARRLQERLLADHQASLGVTLLDQSDHLAFAAFEAWGWQEIGQIHRQPPSPAALRVLVLRLGARTADHPDGLAHNARTQRPE</sequence>